<feature type="compositionally biased region" description="Low complexity" evidence="1">
    <location>
        <begin position="39"/>
        <end position="52"/>
    </location>
</feature>
<evidence type="ECO:0000256" key="1">
    <source>
        <dbReference type="SAM" id="MobiDB-lite"/>
    </source>
</evidence>
<feature type="compositionally biased region" description="Polar residues" evidence="1">
    <location>
        <begin position="17"/>
        <end position="32"/>
    </location>
</feature>
<dbReference type="Proteomes" id="UP000655570">
    <property type="component" value="Unassembled WGS sequence"/>
</dbReference>
<protein>
    <submittedName>
        <fullName evidence="2">Uncharacterized protein</fullName>
    </submittedName>
</protein>
<accession>A0ABR8TW51</accession>
<keyword evidence="3" id="KW-1185">Reference proteome</keyword>
<gene>
    <name evidence="2" type="ORF">H9641_03680</name>
</gene>
<name>A0ABR8TW51_9CELL</name>
<comment type="caution">
    <text evidence="2">The sequence shown here is derived from an EMBL/GenBank/DDBJ whole genome shotgun (WGS) entry which is preliminary data.</text>
</comment>
<feature type="region of interest" description="Disordered" evidence="1">
    <location>
        <begin position="1"/>
        <end position="52"/>
    </location>
</feature>
<proteinExistence type="predicted"/>
<evidence type="ECO:0000313" key="3">
    <source>
        <dbReference type="Proteomes" id="UP000655570"/>
    </source>
</evidence>
<reference evidence="2 3" key="1">
    <citation type="submission" date="2020-08" db="EMBL/GenBank/DDBJ databases">
        <title>A Genomic Blueprint of the Chicken Gut Microbiome.</title>
        <authorList>
            <person name="Gilroy R."/>
            <person name="Ravi A."/>
            <person name="Getino M."/>
            <person name="Pursley I."/>
            <person name="Horton D.L."/>
            <person name="Alikhan N.-F."/>
            <person name="Baker D."/>
            <person name="Gharbi K."/>
            <person name="Hall N."/>
            <person name="Watson M."/>
            <person name="Adriaenssens E.M."/>
            <person name="Foster-Nyarko E."/>
            <person name="Jarju S."/>
            <person name="Secka A."/>
            <person name="Antonio M."/>
            <person name="Oren A."/>
            <person name="Chaudhuri R."/>
            <person name="La Ragione R.M."/>
            <person name="Hildebrand F."/>
            <person name="Pallen M.J."/>
        </authorList>
    </citation>
    <scope>NUCLEOTIDE SEQUENCE [LARGE SCALE GENOMIC DNA]</scope>
    <source>
        <strain evidence="2 3">Sa2CUA9</strain>
    </source>
</reference>
<feature type="compositionally biased region" description="Polar residues" evidence="1">
    <location>
        <begin position="1"/>
        <end position="10"/>
    </location>
</feature>
<dbReference type="EMBL" id="JACSQF010000003">
    <property type="protein sequence ID" value="MBD7979819.1"/>
    <property type="molecule type" value="Genomic_DNA"/>
</dbReference>
<organism evidence="2 3">
    <name type="scientific">Oerskovia merdavium</name>
    <dbReference type="NCBI Taxonomy" id="2762227"/>
    <lineage>
        <taxon>Bacteria</taxon>
        <taxon>Bacillati</taxon>
        <taxon>Actinomycetota</taxon>
        <taxon>Actinomycetes</taxon>
        <taxon>Micrococcales</taxon>
        <taxon>Cellulomonadaceae</taxon>
        <taxon>Oerskovia</taxon>
    </lineage>
</organism>
<evidence type="ECO:0000313" key="2">
    <source>
        <dbReference type="EMBL" id="MBD7979819.1"/>
    </source>
</evidence>
<sequence>MSTRPSSVFQASRAPSRISSNPTWTPSRTASASRLPRAPSTLTKDTPTLTSTSRSVVVSNTATAPLRPVVTWLVVEPAV</sequence>